<gene>
    <name evidence="2" type="ORF">C9994_00425</name>
</gene>
<dbReference type="Proteomes" id="UP000240608">
    <property type="component" value="Unassembled WGS sequence"/>
</dbReference>
<sequence>MEKGNHHSKKLKDIEKKEMFQAPEGYFDQLPGRVLERIAAQEKKQTHAKIIPFKSWWWAVAAATLLVVSTFIIISNSRTEAISTDYYALLNGVSSEEIVTYLGETDISIAELEMALASDEGINMYDSNSIPDIEEEEEAEALLEYYSL</sequence>
<feature type="transmembrane region" description="Helical" evidence="1">
    <location>
        <begin position="56"/>
        <end position="74"/>
    </location>
</feature>
<keyword evidence="1" id="KW-0472">Membrane</keyword>
<proteinExistence type="predicted"/>
<keyword evidence="1" id="KW-0812">Transmembrane</keyword>
<comment type="caution">
    <text evidence="2">The sequence shown here is derived from an EMBL/GenBank/DDBJ whole genome shotgun (WGS) entry which is preliminary data.</text>
</comment>
<dbReference type="EMBL" id="PYVU01000002">
    <property type="protein sequence ID" value="PTB97924.1"/>
    <property type="molecule type" value="Genomic_DNA"/>
</dbReference>
<reference evidence="2 3" key="1">
    <citation type="submission" date="2018-03" db="EMBL/GenBank/DDBJ databases">
        <title>Cross-interface Injection: A General Nanoliter Liquid Handling Method Applied to Single Cells Genome Amplification Automated Nanoliter Liquid Handling Applied to Single Cell Multiple Displacement Amplification.</title>
        <authorList>
            <person name="Yun J."/>
            <person name="Xu P."/>
            <person name="Xu J."/>
            <person name="Dai X."/>
            <person name="Wang Y."/>
            <person name="Zheng X."/>
            <person name="Cao C."/>
            <person name="Yi Q."/>
            <person name="Zhu Y."/>
            <person name="Wang L."/>
            <person name="Dong Z."/>
            <person name="Huang Y."/>
            <person name="Huang L."/>
            <person name="Du W."/>
        </authorList>
    </citation>
    <scope>NUCLEOTIDE SEQUENCE [LARGE SCALE GENOMIC DNA]</scope>
    <source>
        <strain evidence="2 3">Z-D1-2</strain>
    </source>
</reference>
<evidence type="ECO:0008006" key="4">
    <source>
        <dbReference type="Google" id="ProtNLM"/>
    </source>
</evidence>
<organism evidence="2 3">
    <name type="scientific">Marivirga lumbricoides</name>
    <dbReference type="NCBI Taxonomy" id="1046115"/>
    <lineage>
        <taxon>Bacteria</taxon>
        <taxon>Pseudomonadati</taxon>
        <taxon>Bacteroidota</taxon>
        <taxon>Cytophagia</taxon>
        <taxon>Cytophagales</taxon>
        <taxon>Marivirgaceae</taxon>
        <taxon>Marivirga</taxon>
    </lineage>
</organism>
<accession>A0A2T4DVT7</accession>
<evidence type="ECO:0000256" key="1">
    <source>
        <dbReference type="SAM" id="Phobius"/>
    </source>
</evidence>
<protein>
    <recommendedName>
        <fullName evidence="4">DUF3379 domain-containing protein</fullName>
    </recommendedName>
</protein>
<evidence type="ECO:0000313" key="3">
    <source>
        <dbReference type="Proteomes" id="UP000240608"/>
    </source>
</evidence>
<keyword evidence="1" id="KW-1133">Transmembrane helix</keyword>
<evidence type="ECO:0000313" key="2">
    <source>
        <dbReference type="EMBL" id="PTB97924.1"/>
    </source>
</evidence>
<dbReference type="AlphaFoldDB" id="A0A2T4DVT7"/>
<name>A0A2T4DVT7_9BACT</name>